<reference evidence="3" key="1">
    <citation type="journal article" date="2024" name="IScience">
        <title>Strigolactones Initiate the Formation of Haustorium-like Structures in Castilleja.</title>
        <authorList>
            <person name="Buerger M."/>
            <person name="Peterson D."/>
            <person name="Chory J."/>
        </authorList>
    </citation>
    <scope>NUCLEOTIDE SEQUENCE [LARGE SCALE GENOMIC DNA]</scope>
</reference>
<organism evidence="2 3">
    <name type="scientific">Castilleja foliolosa</name>
    <dbReference type="NCBI Taxonomy" id="1961234"/>
    <lineage>
        <taxon>Eukaryota</taxon>
        <taxon>Viridiplantae</taxon>
        <taxon>Streptophyta</taxon>
        <taxon>Embryophyta</taxon>
        <taxon>Tracheophyta</taxon>
        <taxon>Spermatophyta</taxon>
        <taxon>Magnoliopsida</taxon>
        <taxon>eudicotyledons</taxon>
        <taxon>Gunneridae</taxon>
        <taxon>Pentapetalae</taxon>
        <taxon>asterids</taxon>
        <taxon>lamiids</taxon>
        <taxon>Lamiales</taxon>
        <taxon>Orobanchaceae</taxon>
        <taxon>Pedicularideae</taxon>
        <taxon>Castillejinae</taxon>
        <taxon>Castilleja</taxon>
    </lineage>
</organism>
<sequence length="333" mass="38470">MSANLGTSEHVSEDLRKFNEQLDLLDHIRDCVLFHPESDFTNACSCDQCCPKIARLMQFEKEIQAKKRLLQKYNSETNDKEELCSGISGCADLTKQLFDLLQKKTQGSELGVSWRVDDSSSAAKLGIIDEKITRILIERGLCGEPDEKDPNLHDLDDDDVLETIHIGYYRWGKTKAKDTAYAIMEEIEELENDHNMEKKMAEEQNTTIDPAISKKYIEKQIELVKKLPVDDLLHEVNELIGDIRSRDFHYKMYKETREFISKTCFAIIQKRKKFWQGRPSLATEGSDHNSNGLNETLDSLIDEVKSFEDQWEKEYATFFTPYDRSNPKRHASG</sequence>
<proteinExistence type="predicted"/>
<evidence type="ECO:0000313" key="2">
    <source>
        <dbReference type="EMBL" id="KAL3653671.1"/>
    </source>
</evidence>
<accession>A0ABD3EHL0</accession>
<comment type="caution">
    <text evidence="2">The sequence shown here is derived from an EMBL/GenBank/DDBJ whole genome shotgun (WGS) entry which is preliminary data.</text>
</comment>
<evidence type="ECO:0000256" key="1">
    <source>
        <dbReference type="SAM" id="Coils"/>
    </source>
</evidence>
<protein>
    <submittedName>
        <fullName evidence="2">Uncharacterized protein</fullName>
    </submittedName>
</protein>
<evidence type="ECO:0000313" key="3">
    <source>
        <dbReference type="Proteomes" id="UP001632038"/>
    </source>
</evidence>
<name>A0ABD3EHL0_9LAMI</name>
<feature type="coiled-coil region" evidence="1">
    <location>
        <begin position="173"/>
        <end position="207"/>
    </location>
</feature>
<dbReference type="Proteomes" id="UP001632038">
    <property type="component" value="Unassembled WGS sequence"/>
</dbReference>
<keyword evidence="1" id="KW-0175">Coiled coil</keyword>
<gene>
    <name evidence="2" type="ORF">CASFOL_003352</name>
</gene>
<dbReference type="EMBL" id="JAVIJP010000005">
    <property type="protein sequence ID" value="KAL3653671.1"/>
    <property type="molecule type" value="Genomic_DNA"/>
</dbReference>
<keyword evidence="3" id="KW-1185">Reference proteome</keyword>
<dbReference type="AlphaFoldDB" id="A0ABD3EHL0"/>